<comment type="caution">
    <text evidence="2">The sequence shown here is derived from an EMBL/GenBank/DDBJ whole genome shotgun (WGS) entry which is preliminary data.</text>
</comment>
<feature type="region of interest" description="Disordered" evidence="1">
    <location>
        <begin position="59"/>
        <end position="86"/>
    </location>
</feature>
<accession>A0A9W4U6H8</accession>
<evidence type="ECO:0000256" key="1">
    <source>
        <dbReference type="SAM" id="MobiDB-lite"/>
    </source>
</evidence>
<evidence type="ECO:0000313" key="3">
    <source>
        <dbReference type="Proteomes" id="UP001152607"/>
    </source>
</evidence>
<dbReference type="EMBL" id="CAOQHR010000002">
    <property type="protein sequence ID" value="CAI6314941.1"/>
    <property type="molecule type" value="Genomic_DNA"/>
</dbReference>
<protein>
    <submittedName>
        <fullName evidence="2">Uncharacterized protein</fullName>
    </submittedName>
</protein>
<feature type="compositionally biased region" description="Polar residues" evidence="1">
    <location>
        <begin position="61"/>
        <end position="72"/>
    </location>
</feature>
<dbReference type="AlphaFoldDB" id="A0A9W4U6H8"/>
<dbReference type="Proteomes" id="UP001152607">
    <property type="component" value="Unassembled WGS sequence"/>
</dbReference>
<gene>
    <name evidence="2" type="ORF">PDIGIT_LOCUS3364</name>
</gene>
<sequence length="156" mass="18337">MVRFRYTLICLFYCRESISKPNRDTIRYMSISNTKKKPKTLLLLFYNSRIIREKTSRPLLASSSNDNKNSIESPCRHRRVTDPSDASKTNELIICHSHRKLTMSSPTSTFMPPRETKSQIHVYPCTSMIERTLPTSHERIYRIRNMRHGQTSTKLK</sequence>
<keyword evidence="3" id="KW-1185">Reference proteome</keyword>
<evidence type="ECO:0000313" key="2">
    <source>
        <dbReference type="EMBL" id="CAI6314941.1"/>
    </source>
</evidence>
<organism evidence="2 3">
    <name type="scientific">Periconia digitata</name>
    <dbReference type="NCBI Taxonomy" id="1303443"/>
    <lineage>
        <taxon>Eukaryota</taxon>
        <taxon>Fungi</taxon>
        <taxon>Dikarya</taxon>
        <taxon>Ascomycota</taxon>
        <taxon>Pezizomycotina</taxon>
        <taxon>Dothideomycetes</taxon>
        <taxon>Pleosporomycetidae</taxon>
        <taxon>Pleosporales</taxon>
        <taxon>Massarineae</taxon>
        <taxon>Periconiaceae</taxon>
        <taxon>Periconia</taxon>
    </lineage>
</organism>
<proteinExistence type="predicted"/>
<reference evidence="2" key="1">
    <citation type="submission" date="2023-01" db="EMBL/GenBank/DDBJ databases">
        <authorList>
            <person name="Van Ghelder C."/>
            <person name="Rancurel C."/>
        </authorList>
    </citation>
    <scope>NUCLEOTIDE SEQUENCE</scope>
    <source>
        <strain evidence="2">CNCM I-4278</strain>
    </source>
</reference>
<name>A0A9W4U6H8_9PLEO</name>